<dbReference type="Proteomes" id="UP000294114">
    <property type="component" value="Unassembled WGS sequence"/>
</dbReference>
<gene>
    <name evidence="2" type="ORF">EV384_1273</name>
</gene>
<dbReference type="PROSITE" id="PS51186">
    <property type="entry name" value="GNAT"/>
    <property type="match status" value="1"/>
</dbReference>
<dbReference type="InterPro" id="IPR051908">
    <property type="entry name" value="Ribosomal_N-acetyltransferase"/>
</dbReference>
<reference evidence="2 3" key="1">
    <citation type="submission" date="2019-02" db="EMBL/GenBank/DDBJ databases">
        <title>Sequencing the genomes of 1000 actinobacteria strains.</title>
        <authorList>
            <person name="Klenk H.-P."/>
        </authorList>
    </citation>
    <scope>NUCLEOTIDE SEQUENCE [LARGE SCALE GENOMIC DNA]</scope>
    <source>
        <strain evidence="2 3">DSM 45612</strain>
    </source>
</reference>
<keyword evidence="3" id="KW-1185">Reference proteome</keyword>
<comment type="caution">
    <text evidence="2">The sequence shown here is derived from an EMBL/GenBank/DDBJ whole genome shotgun (WGS) entry which is preliminary data.</text>
</comment>
<dbReference type="EMBL" id="SHLD01000001">
    <property type="protein sequence ID" value="RZU72884.1"/>
    <property type="molecule type" value="Genomic_DNA"/>
</dbReference>
<proteinExistence type="predicted"/>
<dbReference type="InterPro" id="IPR016181">
    <property type="entry name" value="Acyl_CoA_acyltransferase"/>
</dbReference>
<evidence type="ECO:0000259" key="1">
    <source>
        <dbReference type="PROSITE" id="PS51186"/>
    </source>
</evidence>
<feature type="domain" description="N-acetyltransferase" evidence="1">
    <location>
        <begin position="18"/>
        <end position="185"/>
    </location>
</feature>
<dbReference type="Gene3D" id="3.40.630.30">
    <property type="match status" value="1"/>
</dbReference>
<dbReference type="Pfam" id="PF13302">
    <property type="entry name" value="Acetyltransf_3"/>
    <property type="match status" value="1"/>
</dbReference>
<dbReference type="GO" id="GO:0008999">
    <property type="term" value="F:protein-N-terminal-alanine acetyltransferase activity"/>
    <property type="evidence" value="ECO:0007669"/>
    <property type="project" value="TreeGrafter"/>
</dbReference>
<dbReference type="InterPro" id="IPR000182">
    <property type="entry name" value="GNAT_dom"/>
</dbReference>
<dbReference type="PANTHER" id="PTHR43441">
    <property type="entry name" value="RIBOSOMAL-PROTEIN-SERINE ACETYLTRANSFERASE"/>
    <property type="match status" value="1"/>
</dbReference>
<dbReference type="OrthoDB" id="3466127at2"/>
<dbReference type="GO" id="GO:1990189">
    <property type="term" value="F:protein N-terminal-serine acetyltransferase activity"/>
    <property type="evidence" value="ECO:0007669"/>
    <property type="project" value="TreeGrafter"/>
</dbReference>
<evidence type="ECO:0000313" key="3">
    <source>
        <dbReference type="Proteomes" id="UP000294114"/>
    </source>
</evidence>
<dbReference type="RefSeq" id="WP_130330993.1">
    <property type="nucleotide sequence ID" value="NZ_SHLD01000001.1"/>
</dbReference>
<keyword evidence="2" id="KW-0808">Transferase</keyword>
<sequence length="217" mass="23974">MLIDHWPLLGLRVRTDRLELRPPTDEELAELADLAARGVHEPGQRPFLTPWTDLPPAERARHLVQSHWHGRGSWTPQDWSLELAVFSAGRPVGVQTMRARDFATAREVRSGSWVGLDHQGRGVGREMRAAMLHLAFAGLGAAHATTASFLDNVAPLAISGRLGYRPDGITRDVLHGQVVVSQRLRLSREDWERTERPAVTVSGLEPCLPLFGLAAAE</sequence>
<dbReference type="AlphaFoldDB" id="A0A4Q8B5L8"/>
<dbReference type="PANTHER" id="PTHR43441:SF11">
    <property type="entry name" value="RIBOSOMAL-PROTEIN-SERINE ACETYLTRANSFERASE"/>
    <property type="match status" value="1"/>
</dbReference>
<dbReference type="SUPFAM" id="SSF55729">
    <property type="entry name" value="Acyl-CoA N-acyltransferases (Nat)"/>
    <property type="match status" value="1"/>
</dbReference>
<name>A0A4Q8B5L8_9ACTN</name>
<evidence type="ECO:0000313" key="2">
    <source>
        <dbReference type="EMBL" id="RZU72884.1"/>
    </source>
</evidence>
<dbReference type="GO" id="GO:0005737">
    <property type="term" value="C:cytoplasm"/>
    <property type="evidence" value="ECO:0007669"/>
    <property type="project" value="TreeGrafter"/>
</dbReference>
<protein>
    <submittedName>
        <fullName evidence="2">RimJ/RimL family protein N-acetyltransferase</fullName>
    </submittedName>
</protein>
<accession>A0A4Q8B5L8</accession>
<organism evidence="2 3">
    <name type="scientific">Micromonospora kangleipakensis</name>
    <dbReference type="NCBI Taxonomy" id="1077942"/>
    <lineage>
        <taxon>Bacteria</taxon>
        <taxon>Bacillati</taxon>
        <taxon>Actinomycetota</taxon>
        <taxon>Actinomycetes</taxon>
        <taxon>Micromonosporales</taxon>
        <taxon>Micromonosporaceae</taxon>
        <taxon>Micromonospora</taxon>
    </lineage>
</organism>